<dbReference type="InterPro" id="IPR004843">
    <property type="entry name" value="Calcineurin-like_PHP"/>
</dbReference>
<dbReference type="RefSeq" id="WP_146388608.1">
    <property type="nucleotide sequence ID" value="NZ_VOHK01000006.1"/>
</dbReference>
<keyword evidence="1 2" id="KW-0732">Signal</keyword>
<keyword evidence="6" id="KW-1185">Reference proteome</keyword>
<evidence type="ECO:0000259" key="3">
    <source>
        <dbReference type="Pfam" id="PF00149"/>
    </source>
</evidence>
<dbReference type="InterPro" id="IPR039331">
    <property type="entry name" value="PAPs-like"/>
</dbReference>
<dbReference type="PANTHER" id="PTHR22953:SF153">
    <property type="entry name" value="PURPLE ACID PHOSPHATASE"/>
    <property type="match status" value="1"/>
</dbReference>
<evidence type="ECO:0000313" key="5">
    <source>
        <dbReference type="EMBL" id="TWT18502.1"/>
    </source>
</evidence>
<dbReference type="AlphaFoldDB" id="A0A5C5TYR8"/>
<dbReference type="PANTHER" id="PTHR22953">
    <property type="entry name" value="ACID PHOSPHATASE RELATED"/>
    <property type="match status" value="1"/>
</dbReference>
<comment type="caution">
    <text evidence="5">The sequence shown here is derived from an EMBL/GenBank/DDBJ whole genome shotgun (WGS) entry which is preliminary data.</text>
</comment>
<proteinExistence type="predicted"/>
<accession>A0A5C5TYR8</accession>
<name>A0A5C5TYR8_9GAMM</name>
<dbReference type="OrthoDB" id="9809781at2"/>
<feature type="domain" description="Calcineurin-like phosphoesterase" evidence="3">
    <location>
        <begin position="160"/>
        <end position="355"/>
    </location>
</feature>
<dbReference type="Pfam" id="PF00149">
    <property type="entry name" value="Metallophos"/>
    <property type="match status" value="1"/>
</dbReference>
<feature type="domain" description="Purple acid phosphatase N-terminal" evidence="4">
    <location>
        <begin position="52"/>
        <end position="150"/>
    </location>
</feature>
<dbReference type="InterPro" id="IPR015914">
    <property type="entry name" value="PAPs_N"/>
</dbReference>
<dbReference type="SUPFAM" id="SSF49363">
    <property type="entry name" value="Purple acid phosphatase, N-terminal domain"/>
    <property type="match status" value="1"/>
</dbReference>
<gene>
    <name evidence="5" type="ORF">FQY83_14075</name>
</gene>
<dbReference type="Pfam" id="PF16656">
    <property type="entry name" value="Pur_ac_phosph_N"/>
    <property type="match status" value="1"/>
</dbReference>
<dbReference type="GO" id="GO:0003993">
    <property type="term" value="F:acid phosphatase activity"/>
    <property type="evidence" value="ECO:0007669"/>
    <property type="project" value="InterPro"/>
</dbReference>
<protein>
    <submittedName>
        <fullName evidence="5">Metallophosphoesterase family protein</fullName>
    </submittedName>
</protein>
<organism evidence="5 6">
    <name type="scientific">Luteimonas marina</name>
    <dbReference type="NCBI Taxonomy" id="488485"/>
    <lineage>
        <taxon>Bacteria</taxon>
        <taxon>Pseudomonadati</taxon>
        <taxon>Pseudomonadota</taxon>
        <taxon>Gammaproteobacteria</taxon>
        <taxon>Lysobacterales</taxon>
        <taxon>Lysobacteraceae</taxon>
        <taxon>Luteimonas</taxon>
    </lineage>
</organism>
<dbReference type="Proteomes" id="UP000319980">
    <property type="component" value="Unassembled WGS sequence"/>
</dbReference>
<dbReference type="Gene3D" id="3.60.21.10">
    <property type="match status" value="1"/>
</dbReference>
<evidence type="ECO:0000256" key="1">
    <source>
        <dbReference type="ARBA" id="ARBA00022729"/>
    </source>
</evidence>
<dbReference type="EMBL" id="VOHK01000006">
    <property type="protein sequence ID" value="TWT18502.1"/>
    <property type="molecule type" value="Genomic_DNA"/>
</dbReference>
<evidence type="ECO:0000256" key="2">
    <source>
        <dbReference type="SAM" id="SignalP"/>
    </source>
</evidence>
<reference evidence="5 6" key="1">
    <citation type="journal article" date="2008" name="Int. J. Syst. Evol. Microbiol.">
        <title>Luteimonas marina sp. nov., isolated from seawater.</title>
        <authorList>
            <person name="Baik K.S."/>
            <person name="Park S.C."/>
            <person name="Kim M.S."/>
            <person name="Kim E.M."/>
            <person name="Park C."/>
            <person name="Chun J."/>
            <person name="Seong C.N."/>
        </authorList>
    </citation>
    <scope>NUCLEOTIDE SEQUENCE [LARGE SCALE GENOMIC DNA]</scope>
    <source>
        <strain evidence="5 6">FR1330</strain>
    </source>
</reference>
<sequence length="463" mass="50836">MARPVPLAVAAALLLSPWSAAMAEAPHPGRYVEPNTLVPEGVVRYAPSGFPDRIVAVPLQDAATGFSVSWRTAAAVDAPMLEIAVAKESPDQWDGDAPPRQVRAQTRALAAGNGVAHHHHAVVDGLQPGTLYAWRVQGDRTWSPWRQLRTAAPAGTPFEFLYIGDTQNKNASLVTRVMHEAVRHAPAADLVLFAGDLVSEAVDDDEWGEWFDATSALSPTMAFAPAPGNHEFFEEFEDTPQERRVLGEQWKAHFALPGNGAAGVEQTTYWFDYQGVRFAVIDGTSALDLDAGPAQAAWLEDVLAGNPHRWSIVLIHQPFYSPRANRDNRELREYLQPVLEKHAVDLVLQGHDHVYGRRSSEQGVPPVYTVSVAGPKQYRLSGDARRSMSPVGEDTQLFQVLRLDGNRLSYEARTVTGRLYDAFALVDGGDAGKRLEERLEGRIGERLCGRSQTLGGRADRCWE</sequence>
<dbReference type="InterPro" id="IPR029052">
    <property type="entry name" value="Metallo-depent_PP-like"/>
</dbReference>
<dbReference type="SUPFAM" id="SSF56300">
    <property type="entry name" value="Metallo-dependent phosphatases"/>
    <property type="match status" value="1"/>
</dbReference>
<evidence type="ECO:0000313" key="6">
    <source>
        <dbReference type="Proteomes" id="UP000319980"/>
    </source>
</evidence>
<dbReference type="GO" id="GO:0046872">
    <property type="term" value="F:metal ion binding"/>
    <property type="evidence" value="ECO:0007669"/>
    <property type="project" value="InterPro"/>
</dbReference>
<dbReference type="InterPro" id="IPR008963">
    <property type="entry name" value="Purple_acid_Pase-like_N"/>
</dbReference>
<evidence type="ECO:0000259" key="4">
    <source>
        <dbReference type="Pfam" id="PF16656"/>
    </source>
</evidence>
<feature type="signal peptide" evidence="2">
    <location>
        <begin position="1"/>
        <end position="23"/>
    </location>
</feature>
<feature type="chain" id="PRO_5022673970" evidence="2">
    <location>
        <begin position="24"/>
        <end position="463"/>
    </location>
</feature>
<dbReference type="Gene3D" id="2.60.40.380">
    <property type="entry name" value="Purple acid phosphatase-like, N-terminal"/>
    <property type="match status" value="1"/>
</dbReference>